<feature type="transmembrane region" description="Helical" evidence="8">
    <location>
        <begin position="376"/>
        <end position="393"/>
    </location>
</feature>
<evidence type="ECO:0000313" key="9">
    <source>
        <dbReference type="EMBL" id="QDV32694.1"/>
    </source>
</evidence>
<comment type="subcellular location">
    <subcellularLocation>
        <location evidence="1">Cell membrane</location>
        <topology evidence="1">Multi-pass membrane protein</topology>
    </subcellularLocation>
</comment>
<proteinExistence type="predicted"/>
<dbReference type="SUPFAM" id="SSF118215">
    <property type="entry name" value="Proton glutamate symport protein"/>
    <property type="match status" value="1"/>
</dbReference>
<evidence type="ECO:0000256" key="8">
    <source>
        <dbReference type="SAM" id="Phobius"/>
    </source>
</evidence>
<dbReference type="PANTHER" id="PTHR42865">
    <property type="entry name" value="PROTON/GLUTAMATE-ASPARTATE SYMPORTER"/>
    <property type="match status" value="1"/>
</dbReference>
<accession>A0A518GVR8</accession>
<dbReference type="PANTHER" id="PTHR42865:SF7">
    <property type="entry name" value="PROTON_GLUTAMATE-ASPARTATE SYMPORTER"/>
    <property type="match status" value="1"/>
</dbReference>
<evidence type="ECO:0000256" key="6">
    <source>
        <dbReference type="ARBA" id="ARBA00023136"/>
    </source>
</evidence>
<sequence precursor="true">MDQADTPPGRRVSFVTCILLAMAAGALLGQFAHAAIGPDPTLAERLAGRLPGSIGPGVLHAWQSLGRFTATLGYLGSLVVDLIKGLAGPLLFFAVVDAFLRTRVRGRNAALMLGISGINAAIAVVIGLTLSNVIRPGRFLRQSAGLGGQGDAADLERFAVGSRPLDFLRDLLGFVPTNPVQPFLESSILSIVILAVLGGMALRRVKDDQIRDGLEQYRGVEDAVAVLYRAIEVALSWVIALVPLAVFGVVARTVAEQGFEPFLGLFAYVGVAVLGLAIQVGIVYQAWVILAARMSVRQFWSGAKEAVAYALGASSSLATLPVTLRCLDRMGASPTAARLSACVGTNFNNDGILLYEAMAVLFVAQAYGLDLSIGQQLVAALSCVVAGIGIAGVPEAGLISLALVLSTVGLPLELLPLLLTVDWALSRCRAMTNVVADILVAVLLDRIGVESEEPATLDTSTAPPESARLVGRPPATPGGDRP</sequence>
<keyword evidence="5 8" id="KW-1133">Transmembrane helix</keyword>
<dbReference type="InterPro" id="IPR001991">
    <property type="entry name" value="Na-dicarboxylate_symporter"/>
</dbReference>
<feature type="transmembrane region" description="Helical" evidence="8">
    <location>
        <begin position="399"/>
        <end position="421"/>
    </location>
</feature>
<evidence type="ECO:0000256" key="5">
    <source>
        <dbReference type="ARBA" id="ARBA00022989"/>
    </source>
</evidence>
<feature type="transmembrane region" description="Helical" evidence="8">
    <location>
        <begin position="72"/>
        <end position="96"/>
    </location>
</feature>
<feature type="transmembrane region" description="Helical" evidence="8">
    <location>
        <begin position="187"/>
        <end position="205"/>
    </location>
</feature>
<feature type="transmembrane region" description="Helical" evidence="8">
    <location>
        <begin position="12"/>
        <end position="36"/>
    </location>
</feature>
<keyword evidence="3" id="KW-1003">Cell membrane</keyword>
<organism evidence="9 10">
    <name type="scientific">Tautonia plasticadhaerens</name>
    <dbReference type="NCBI Taxonomy" id="2527974"/>
    <lineage>
        <taxon>Bacteria</taxon>
        <taxon>Pseudomonadati</taxon>
        <taxon>Planctomycetota</taxon>
        <taxon>Planctomycetia</taxon>
        <taxon>Isosphaerales</taxon>
        <taxon>Isosphaeraceae</taxon>
        <taxon>Tautonia</taxon>
    </lineage>
</organism>
<feature type="transmembrane region" description="Helical" evidence="8">
    <location>
        <begin position="108"/>
        <end position="130"/>
    </location>
</feature>
<keyword evidence="2" id="KW-0813">Transport</keyword>
<dbReference type="Gene3D" id="1.10.3860.10">
    <property type="entry name" value="Sodium:dicarboxylate symporter"/>
    <property type="match status" value="1"/>
</dbReference>
<name>A0A518GVR8_9BACT</name>
<dbReference type="AlphaFoldDB" id="A0A518GVR8"/>
<evidence type="ECO:0000256" key="3">
    <source>
        <dbReference type="ARBA" id="ARBA00022475"/>
    </source>
</evidence>
<dbReference type="Pfam" id="PF00375">
    <property type="entry name" value="SDF"/>
    <property type="match status" value="1"/>
</dbReference>
<feature type="transmembrane region" description="Helical" evidence="8">
    <location>
        <begin position="262"/>
        <end position="285"/>
    </location>
</feature>
<feature type="region of interest" description="Disordered" evidence="7">
    <location>
        <begin position="453"/>
        <end position="482"/>
    </location>
</feature>
<dbReference type="Proteomes" id="UP000317835">
    <property type="component" value="Chromosome"/>
</dbReference>
<keyword evidence="10" id="KW-1185">Reference proteome</keyword>
<evidence type="ECO:0000256" key="1">
    <source>
        <dbReference type="ARBA" id="ARBA00004651"/>
    </source>
</evidence>
<dbReference type="RefSeq" id="WP_145266969.1">
    <property type="nucleotide sequence ID" value="NZ_CP036426.1"/>
</dbReference>
<dbReference type="GO" id="GO:0015293">
    <property type="term" value="F:symporter activity"/>
    <property type="evidence" value="ECO:0007669"/>
    <property type="project" value="UniProtKB-KW"/>
</dbReference>
<dbReference type="EMBL" id="CP036426">
    <property type="protein sequence ID" value="QDV32694.1"/>
    <property type="molecule type" value="Genomic_DNA"/>
</dbReference>
<gene>
    <name evidence="9" type="primary">gltP_1</name>
    <name evidence="9" type="ORF">ElP_05300</name>
</gene>
<evidence type="ECO:0000256" key="4">
    <source>
        <dbReference type="ARBA" id="ARBA00022692"/>
    </source>
</evidence>
<evidence type="ECO:0000256" key="7">
    <source>
        <dbReference type="SAM" id="MobiDB-lite"/>
    </source>
</evidence>
<keyword evidence="6 8" id="KW-0472">Membrane</keyword>
<dbReference type="PRINTS" id="PR00173">
    <property type="entry name" value="EDTRNSPORT"/>
</dbReference>
<dbReference type="OrthoDB" id="9768885at2"/>
<evidence type="ECO:0000313" key="10">
    <source>
        <dbReference type="Proteomes" id="UP000317835"/>
    </source>
</evidence>
<dbReference type="InterPro" id="IPR036458">
    <property type="entry name" value="Na:dicarbo_symporter_sf"/>
</dbReference>
<feature type="transmembrane region" description="Helical" evidence="8">
    <location>
        <begin position="226"/>
        <end position="250"/>
    </location>
</feature>
<protein>
    <submittedName>
        <fullName evidence="9">Proton glutamate symport protein</fullName>
    </submittedName>
</protein>
<dbReference type="GO" id="GO:0005886">
    <property type="term" value="C:plasma membrane"/>
    <property type="evidence" value="ECO:0007669"/>
    <property type="project" value="UniProtKB-SubCell"/>
</dbReference>
<dbReference type="KEGG" id="tpla:ElP_05300"/>
<keyword evidence="4 8" id="KW-0812">Transmembrane</keyword>
<evidence type="ECO:0000256" key="2">
    <source>
        <dbReference type="ARBA" id="ARBA00022448"/>
    </source>
</evidence>
<reference evidence="9 10" key="1">
    <citation type="submission" date="2019-02" db="EMBL/GenBank/DDBJ databases">
        <title>Deep-cultivation of Planctomycetes and their phenomic and genomic characterization uncovers novel biology.</title>
        <authorList>
            <person name="Wiegand S."/>
            <person name="Jogler M."/>
            <person name="Boedeker C."/>
            <person name="Pinto D."/>
            <person name="Vollmers J."/>
            <person name="Rivas-Marin E."/>
            <person name="Kohn T."/>
            <person name="Peeters S.H."/>
            <person name="Heuer A."/>
            <person name="Rast P."/>
            <person name="Oberbeckmann S."/>
            <person name="Bunk B."/>
            <person name="Jeske O."/>
            <person name="Meyerdierks A."/>
            <person name="Storesund J.E."/>
            <person name="Kallscheuer N."/>
            <person name="Luecker S."/>
            <person name="Lage O.M."/>
            <person name="Pohl T."/>
            <person name="Merkel B.J."/>
            <person name="Hornburger P."/>
            <person name="Mueller R.-W."/>
            <person name="Bruemmer F."/>
            <person name="Labrenz M."/>
            <person name="Spormann A.M."/>
            <person name="Op den Camp H."/>
            <person name="Overmann J."/>
            <person name="Amann R."/>
            <person name="Jetten M.S.M."/>
            <person name="Mascher T."/>
            <person name="Medema M.H."/>
            <person name="Devos D.P."/>
            <person name="Kaster A.-K."/>
            <person name="Ovreas L."/>
            <person name="Rohde M."/>
            <person name="Galperin M.Y."/>
            <person name="Jogler C."/>
        </authorList>
    </citation>
    <scope>NUCLEOTIDE SEQUENCE [LARGE SCALE GENOMIC DNA]</scope>
    <source>
        <strain evidence="9 10">ElP</strain>
    </source>
</reference>